<keyword evidence="2" id="KW-1185">Reference proteome</keyword>
<comment type="caution">
    <text evidence="1">The sequence shown here is derived from an EMBL/GenBank/DDBJ whole genome shotgun (WGS) entry which is preliminary data.</text>
</comment>
<dbReference type="AlphaFoldDB" id="A0A5B2UUE1"/>
<reference evidence="1 2" key="2">
    <citation type="submission" date="2019-09" db="EMBL/GenBank/DDBJ databases">
        <authorList>
            <person name="Jin C."/>
        </authorList>
    </citation>
    <scope>NUCLEOTIDE SEQUENCE [LARGE SCALE GENOMIC DNA]</scope>
    <source>
        <strain evidence="1 2">BN140002</strain>
    </source>
</reference>
<feature type="non-terminal residue" evidence="1">
    <location>
        <position position="112"/>
    </location>
</feature>
<dbReference type="PANTHER" id="PTHR32063">
    <property type="match status" value="1"/>
</dbReference>
<feature type="non-terminal residue" evidence="1">
    <location>
        <position position="1"/>
    </location>
</feature>
<name>A0A5B2UUE1_9HYPH</name>
<evidence type="ECO:0000313" key="2">
    <source>
        <dbReference type="Proteomes" id="UP000323142"/>
    </source>
</evidence>
<sequence>GPNINDEFGDVDSLLYMITAPGADAAQKKRDAEALRLRLLKVPAVTKVTLYGVQDERIFVEFSHAKLATLGIPPQALFDSLARQNAVAPAGTVQSGAQRIPLRITGALDGER</sequence>
<dbReference type="GO" id="GO:0042910">
    <property type="term" value="F:xenobiotic transmembrane transporter activity"/>
    <property type="evidence" value="ECO:0007669"/>
    <property type="project" value="TreeGrafter"/>
</dbReference>
<dbReference type="Proteomes" id="UP000323142">
    <property type="component" value="Unassembled WGS sequence"/>
</dbReference>
<dbReference type="PANTHER" id="PTHR32063:SF18">
    <property type="entry name" value="CATION EFFLUX SYSTEM PROTEIN"/>
    <property type="match status" value="1"/>
</dbReference>
<reference evidence="1 2" key="1">
    <citation type="submission" date="2019-09" db="EMBL/GenBank/DDBJ databases">
        <title>Salinarimonas rosea gen. nov., sp. nov., a new member of the a-2 subgroup of the Proteobacteria.</title>
        <authorList>
            <person name="Liu J."/>
        </authorList>
    </citation>
    <scope>NUCLEOTIDE SEQUENCE [LARGE SCALE GENOMIC DNA]</scope>
    <source>
        <strain evidence="1 2">BN140002</strain>
    </source>
</reference>
<dbReference type="GO" id="GO:0005886">
    <property type="term" value="C:plasma membrane"/>
    <property type="evidence" value="ECO:0007669"/>
    <property type="project" value="TreeGrafter"/>
</dbReference>
<dbReference type="InterPro" id="IPR027463">
    <property type="entry name" value="AcrB_DN_DC_subdom"/>
</dbReference>
<accession>A0A5B2UUE1</accession>
<evidence type="ECO:0000313" key="1">
    <source>
        <dbReference type="EMBL" id="KAA2230371.1"/>
    </source>
</evidence>
<dbReference type="OrthoDB" id="9798415at2"/>
<proteinExistence type="predicted"/>
<dbReference type="Gene3D" id="3.30.70.1320">
    <property type="entry name" value="Multidrug efflux transporter AcrB pore domain like"/>
    <property type="match status" value="1"/>
</dbReference>
<organism evidence="1 2">
    <name type="scientific">Salinarimonas soli</name>
    <dbReference type="NCBI Taxonomy" id="1638099"/>
    <lineage>
        <taxon>Bacteria</taxon>
        <taxon>Pseudomonadati</taxon>
        <taxon>Pseudomonadota</taxon>
        <taxon>Alphaproteobacteria</taxon>
        <taxon>Hyphomicrobiales</taxon>
        <taxon>Salinarimonadaceae</taxon>
        <taxon>Salinarimonas</taxon>
    </lineage>
</organism>
<dbReference type="InterPro" id="IPR001036">
    <property type="entry name" value="Acrflvin-R"/>
</dbReference>
<dbReference type="SUPFAM" id="SSF82714">
    <property type="entry name" value="Multidrug efflux transporter AcrB TolC docking domain, DN and DC subdomains"/>
    <property type="match status" value="1"/>
</dbReference>
<protein>
    <submittedName>
        <fullName evidence="1">Efflux RND transporter permease subunit</fullName>
    </submittedName>
</protein>
<gene>
    <name evidence="1" type="ORF">F0L46_25370</name>
</gene>
<dbReference type="Gene3D" id="3.30.2090.10">
    <property type="entry name" value="Multidrug efflux transporter AcrB TolC docking domain, DN and DC subdomains"/>
    <property type="match status" value="1"/>
</dbReference>
<dbReference type="EMBL" id="VUOA01000092">
    <property type="protein sequence ID" value="KAA2230371.1"/>
    <property type="molecule type" value="Genomic_DNA"/>
</dbReference>